<dbReference type="Gene3D" id="1.20.1280.50">
    <property type="match status" value="1"/>
</dbReference>
<dbReference type="Pfam" id="PF04300">
    <property type="entry name" value="FBA"/>
    <property type="match status" value="1"/>
</dbReference>
<dbReference type="GeneTree" id="ENSGT01050000246180"/>
<reference evidence="3" key="1">
    <citation type="submission" date="2025-08" db="UniProtKB">
        <authorList>
            <consortium name="Ensembl"/>
        </authorList>
    </citation>
    <scope>IDENTIFICATION</scope>
</reference>
<dbReference type="InterPro" id="IPR001810">
    <property type="entry name" value="F-box_dom"/>
</dbReference>
<dbReference type="PANTHER" id="PTHR12125:SF9">
    <property type="entry name" value="F-BOX ONLY PROTEIN 27"/>
    <property type="match status" value="1"/>
</dbReference>
<dbReference type="GO" id="GO:0019005">
    <property type="term" value="C:SCF ubiquitin ligase complex"/>
    <property type="evidence" value="ECO:0007669"/>
    <property type="project" value="TreeGrafter"/>
</dbReference>
<dbReference type="PROSITE" id="PS50181">
    <property type="entry name" value="FBOX"/>
    <property type="match status" value="1"/>
</dbReference>
<evidence type="ECO:0000313" key="4">
    <source>
        <dbReference type="Proteomes" id="UP000694620"/>
    </source>
</evidence>
<dbReference type="Proteomes" id="UP000694620">
    <property type="component" value="Unassembled WGS sequence"/>
</dbReference>
<dbReference type="AlphaFoldDB" id="A0A8C4T8D1"/>
<organism evidence="3 4">
    <name type="scientific">Erpetoichthys calabaricus</name>
    <name type="common">Rope fish</name>
    <name type="synonym">Calamoichthys calabaricus</name>
    <dbReference type="NCBI Taxonomy" id="27687"/>
    <lineage>
        <taxon>Eukaryota</taxon>
        <taxon>Metazoa</taxon>
        <taxon>Chordata</taxon>
        <taxon>Craniata</taxon>
        <taxon>Vertebrata</taxon>
        <taxon>Euteleostomi</taxon>
        <taxon>Actinopterygii</taxon>
        <taxon>Polypteriformes</taxon>
        <taxon>Polypteridae</taxon>
        <taxon>Erpetoichthys</taxon>
    </lineage>
</organism>
<dbReference type="SMART" id="SM00256">
    <property type="entry name" value="FBOX"/>
    <property type="match status" value="1"/>
</dbReference>
<dbReference type="InterPro" id="IPR007397">
    <property type="entry name" value="F-box-assoc_dom"/>
</dbReference>
<proteinExistence type="predicted"/>
<dbReference type="GO" id="GO:0031146">
    <property type="term" value="P:SCF-dependent proteasomal ubiquitin-dependent protein catabolic process"/>
    <property type="evidence" value="ECO:0007669"/>
    <property type="project" value="TreeGrafter"/>
</dbReference>
<evidence type="ECO:0000259" key="2">
    <source>
        <dbReference type="PROSITE" id="PS51114"/>
    </source>
</evidence>
<evidence type="ECO:0000313" key="3">
    <source>
        <dbReference type="Ensembl" id="ENSECRP00000027853.1"/>
    </source>
</evidence>
<reference evidence="3" key="2">
    <citation type="submission" date="2025-09" db="UniProtKB">
        <authorList>
            <consortium name="Ensembl"/>
        </authorList>
    </citation>
    <scope>IDENTIFICATION</scope>
</reference>
<feature type="domain" description="F-box" evidence="1">
    <location>
        <begin position="1"/>
        <end position="47"/>
    </location>
</feature>
<sequence length="180" mass="21193">MDLSEVSYDILFHILIHVPFWELNSNCRLVCKRWKDAVDSQSLWREKYKQALSKKLQTRLPSNTDWKNLFYKLFARNLIKNPCGDDGFEYWNVNHGGDGWVIERHHGELKETTSPNCFVTSYRVGYNSNTLKIQIIILIFPHDIAQTDWFLSCTSYIHSRKVGKKRFISRHRAPLQVSSS</sequence>
<dbReference type="InterPro" id="IPR039752">
    <property type="entry name" value="F-box_only"/>
</dbReference>
<dbReference type="InterPro" id="IPR036047">
    <property type="entry name" value="F-box-like_dom_sf"/>
</dbReference>
<accession>A0A8C4T8D1</accession>
<dbReference type="GO" id="GO:0005737">
    <property type="term" value="C:cytoplasm"/>
    <property type="evidence" value="ECO:0007669"/>
    <property type="project" value="TreeGrafter"/>
</dbReference>
<feature type="domain" description="FBA" evidence="2">
    <location>
        <begin position="67"/>
        <end position="180"/>
    </location>
</feature>
<dbReference type="GO" id="GO:0061630">
    <property type="term" value="F:ubiquitin protein ligase activity"/>
    <property type="evidence" value="ECO:0007669"/>
    <property type="project" value="TreeGrafter"/>
</dbReference>
<dbReference type="SUPFAM" id="SSF81383">
    <property type="entry name" value="F-box domain"/>
    <property type="match status" value="1"/>
</dbReference>
<evidence type="ECO:0000259" key="1">
    <source>
        <dbReference type="PROSITE" id="PS50181"/>
    </source>
</evidence>
<keyword evidence="4" id="KW-1185">Reference proteome</keyword>
<dbReference type="GO" id="GO:0006516">
    <property type="term" value="P:glycoprotein catabolic process"/>
    <property type="evidence" value="ECO:0007669"/>
    <property type="project" value="TreeGrafter"/>
</dbReference>
<dbReference type="Ensembl" id="ENSECRT00000028435.1">
    <property type="protein sequence ID" value="ENSECRP00000027853.1"/>
    <property type="gene ID" value="ENSECRG00000018861.1"/>
</dbReference>
<dbReference type="Gene3D" id="2.60.120.260">
    <property type="entry name" value="Galactose-binding domain-like"/>
    <property type="match status" value="1"/>
</dbReference>
<dbReference type="PANTHER" id="PTHR12125">
    <property type="entry name" value="F-BOX ONLY PROTEIN 6-LIKE PROTEIN"/>
    <property type="match status" value="1"/>
</dbReference>
<dbReference type="Pfam" id="PF12937">
    <property type="entry name" value="F-box-like"/>
    <property type="match status" value="1"/>
</dbReference>
<dbReference type="PROSITE" id="PS51114">
    <property type="entry name" value="FBA"/>
    <property type="match status" value="1"/>
</dbReference>
<name>A0A8C4T8D1_ERPCA</name>
<protein>
    <submittedName>
        <fullName evidence="3">Uncharacterized protein</fullName>
    </submittedName>
</protein>
<dbReference type="GO" id="GO:0036503">
    <property type="term" value="P:ERAD pathway"/>
    <property type="evidence" value="ECO:0007669"/>
    <property type="project" value="TreeGrafter"/>
</dbReference>